<feature type="domain" description="Amidase" evidence="2">
    <location>
        <begin position="1"/>
        <end position="223"/>
    </location>
</feature>
<dbReference type="RefSeq" id="WP_378074723.1">
    <property type="nucleotide sequence ID" value="NZ_JAODNW010000030.1"/>
</dbReference>
<reference evidence="3 4" key="1">
    <citation type="submission" date="2024-09" db="EMBL/GenBank/DDBJ databases">
        <authorList>
            <person name="Sun Q."/>
            <person name="Mori K."/>
        </authorList>
    </citation>
    <scope>NUCLEOTIDE SEQUENCE [LARGE SCALE GENOMIC DNA]</scope>
    <source>
        <strain evidence="3 4">CCM 8543</strain>
    </source>
</reference>
<organism evidence="3 4">
    <name type="scientific">Chelativorans intermedius</name>
    <dbReference type="NCBI Taxonomy" id="515947"/>
    <lineage>
        <taxon>Bacteria</taxon>
        <taxon>Pseudomonadati</taxon>
        <taxon>Pseudomonadota</taxon>
        <taxon>Alphaproteobacteria</taxon>
        <taxon>Hyphomicrobiales</taxon>
        <taxon>Phyllobacteriaceae</taxon>
        <taxon>Chelativorans</taxon>
    </lineage>
</organism>
<proteinExistence type="inferred from homology"/>
<accession>A0ABV6DBJ5</accession>
<sequence>MARHVDDLALAFSVISGPDGVDPSVAPVAMADPDEVELGSLRIAFYTDDGTMPSNADVAKTVHGAAQTCKDEGMLVEEARPPGLDRVYDLFFGLYGADGGAMIRGFAQTLGTTELHPLAERFLDLAAPYETSSAGLLARIFELDAFRVAMHAFMAKYDALICPVAAFPAPRHGEALQPDVVRGFVYATAFNLTGWPVATVRAGTSADGLPIRVPVAARPWQEHVALALGRHIEAACGDWQPPTIAANSKEPGTASADR</sequence>
<comment type="caution">
    <text evidence="3">The sequence shown here is derived from an EMBL/GenBank/DDBJ whole genome shotgun (WGS) entry which is preliminary data.</text>
</comment>
<dbReference type="Gene3D" id="3.90.1300.10">
    <property type="entry name" value="Amidase signature (AS) domain"/>
    <property type="match status" value="1"/>
</dbReference>
<dbReference type="Pfam" id="PF01425">
    <property type="entry name" value="Amidase"/>
    <property type="match status" value="1"/>
</dbReference>
<comment type="similarity">
    <text evidence="1">Belongs to the amidase family.</text>
</comment>
<gene>
    <name evidence="3" type="ORF">ACFFJ2_16340</name>
</gene>
<dbReference type="PANTHER" id="PTHR11895:SF7">
    <property type="entry name" value="GLUTAMYL-TRNA(GLN) AMIDOTRANSFERASE SUBUNIT A, MITOCHONDRIAL"/>
    <property type="match status" value="1"/>
</dbReference>
<protein>
    <submittedName>
        <fullName evidence="3">Amidase family protein</fullName>
    </submittedName>
</protein>
<dbReference type="PANTHER" id="PTHR11895">
    <property type="entry name" value="TRANSAMIDASE"/>
    <property type="match status" value="1"/>
</dbReference>
<evidence type="ECO:0000259" key="2">
    <source>
        <dbReference type="Pfam" id="PF01425"/>
    </source>
</evidence>
<dbReference type="InterPro" id="IPR000120">
    <property type="entry name" value="Amidase"/>
</dbReference>
<dbReference type="InterPro" id="IPR023631">
    <property type="entry name" value="Amidase_dom"/>
</dbReference>
<evidence type="ECO:0000313" key="3">
    <source>
        <dbReference type="EMBL" id="MFC0209970.1"/>
    </source>
</evidence>
<dbReference type="InterPro" id="IPR036928">
    <property type="entry name" value="AS_sf"/>
</dbReference>
<dbReference type="SUPFAM" id="SSF75304">
    <property type="entry name" value="Amidase signature (AS) enzymes"/>
    <property type="match status" value="1"/>
</dbReference>
<dbReference type="Proteomes" id="UP001589755">
    <property type="component" value="Unassembled WGS sequence"/>
</dbReference>
<keyword evidence="4" id="KW-1185">Reference proteome</keyword>
<evidence type="ECO:0000313" key="4">
    <source>
        <dbReference type="Proteomes" id="UP001589755"/>
    </source>
</evidence>
<evidence type="ECO:0000256" key="1">
    <source>
        <dbReference type="ARBA" id="ARBA00009199"/>
    </source>
</evidence>
<dbReference type="EMBL" id="JBHLXD010000034">
    <property type="protein sequence ID" value="MFC0209970.1"/>
    <property type="molecule type" value="Genomic_DNA"/>
</dbReference>
<name>A0ABV6DBJ5_9HYPH</name>